<dbReference type="InterPro" id="IPR033132">
    <property type="entry name" value="GH_1_N_CS"/>
</dbReference>
<keyword evidence="3" id="KW-0326">Glycosidase</keyword>
<reference evidence="6" key="2">
    <citation type="journal article" date="2023" name="Plants (Basel)">
        <title>Annotation of the Turnera subulata (Passifloraceae) Draft Genome Reveals the S-Locus Evolved after the Divergence of Turneroideae from Passifloroideae in a Stepwise Manner.</title>
        <authorList>
            <person name="Henning P.M."/>
            <person name="Roalson E.H."/>
            <person name="Mir W."/>
            <person name="McCubbin A.G."/>
            <person name="Shore J.S."/>
        </authorList>
    </citation>
    <scope>NUCLEOTIDE SEQUENCE</scope>
    <source>
        <strain evidence="6">F60SS</strain>
    </source>
</reference>
<comment type="similarity">
    <text evidence="1 4">Belongs to the glycosyl hydrolase 1 family.</text>
</comment>
<comment type="caution">
    <text evidence="6">The sequence shown here is derived from an EMBL/GenBank/DDBJ whole genome shotgun (WGS) entry which is preliminary data.</text>
</comment>
<keyword evidence="5" id="KW-0732">Signal</keyword>
<dbReference type="GO" id="GO:0005975">
    <property type="term" value="P:carbohydrate metabolic process"/>
    <property type="evidence" value="ECO:0007669"/>
    <property type="project" value="InterPro"/>
</dbReference>
<dbReference type="PROSITE" id="PS00653">
    <property type="entry name" value="GLYCOSYL_HYDROL_F1_2"/>
    <property type="match status" value="1"/>
</dbReference>
<evidence type="ECO:0000256" key="2">
    <source>
        <dbReference type="ARBA" id="ARBA00022801"/>
    </source>
</evidence>
<sequence>MLDTSVLSLLLCLSSLALLLHPSLAVGSSHDEEEVKRSQFPYGFFFGTSTSSYQVEGAYLEDDKGLSNWDVFSHIPGKIKDNGTGDIADDHYHLFLEDIELMHSLGVNAYRFSISWTRILPKGKSGDVNPRGIMFYNKIIDSLLLRGIQPFVTMFHHDIPQELEDIYGSWLSSHMQEEFAYFAVICFKSFGDRVKYWTTMNEPNLLTEMACIRSWYPPSRCSLPFGNCSVGNSEVEPLVALHNMILAHGKAVRVYRDNFQARQGGLIGIVAFTEMFEPFRDNELDRQAVNRTLAYTMGWLLDPLVYGDYPAIMRQYLGSALPKFLPEEIDYVKGSLDFIGINHYTTLYAKDCIHSPCILGADRAIRGYAYTNGERDGVPIGERCANPRFFVVPEGLEKTVNYIKDRYQNMPMFVTENGYSPPQQNEQALLHDEKRVHFHKSYLASLSKAIRDGADVRGYFIWSLVDNFEWIDGYSMRYGIHYVDRVTLERRPKLSAIWYRNFLTNNGSRHNNEEDLASKSLENTTLITSVAGAAKYEI</sequence>
<proteinExistence type="inferred from homology"/>
<feature type="signal peptide" evidence="5">
    <location>
        <begin position="1"/>
        <end position="25"/>
    </location>
</feature>
<dbReference type="Gene3D" id="3.20.20.80">
    <property type="entry name" value="Glycosidases"/>
    <property type="match status" value="1"/>
</dbReference>
<feature type="chain" id="PRO_5040125437" description="Beta-glucosidase" evidence="5">
    <location>
        <begin position="26"/>
        <end position="538"/>
    </location>
</feature>
<dbReference type="Proteomes" id="UP001141552">
    <property type="component" value="Unassembled WGS sequence"/>
</dbReference>
<dbReference type="PANTHER" id="PTHR10353">
    <property type="entry name" value="GLYCOSYL HYDROLASE"/>
    <property type="match status" value="1"/>
</dbReference>
<dbReference type="PANTHER" id="PTHR10353:SF175">
    <property type="entry name" value="BETA-GLUCOSIDASE 18-LIKE ISOFORM X1"/>
    <property type="match status" value="1"/>
</dbReference>
<evidence type="ECO:0000256" key="4">
    <source>
        <dbReference type="RuleBase" id="RU003690"/>
    </source>
</evidence>
<dbReference type="PRINTS" id="PR00131">
    <property type="entry name" value="GLHYDRLASE1"/>
</dbReference>
<name>A0A9Q0GJ56_9ROSI</name>
<dbReference type="InterPro" id="IPR017853">
    <property type="entry name" value="GH"/>
</dbReference>
<evidence type="ECO:0008006" key="8">
    <source>
        <dbReference type="Google" id="ProtNLM"/>
    </source>
</evidence>
<dbReference type="AlphaFoldDB" id="A0A9Q0GJ56"/>
<evidence type="ECO:0000313" key="6">
    <source>
        <dbReference type="EMBL" id="KAJ4850766.1"/>
    </source>
</evidence>
<protein>
    <recommendedName>
        <fullName evidence="8">Beta-glucosidase</fullName>
    </recommendedName>
</protein>
<evidence type="ECO:0000313" key="7">
    <source>
        <dbReference type="Proteomes" id="UP001141552"/>
    </source>
</evidence>
<evidence type="ECO:0000256" key="3">
    <source>
        <dbReference type="ARBA" id="ARBA00023295"/>
    </source>
</evidence>
<evidence type="ECO:0000256" key="5">
    <source>
        <dbReference type="SAM" id="SignalP"/>
    </source>
</evidence>
<dbReference type="GO" id="GO:0008422">
    <property type="term" value="F:beta-glucosidase activity"/>
    <property type="evidence" value="ECO:0007669"/>
    <property type="project" value="TreeGrafter"/>
</dbReference>
<dbReference type="InterPro" id="IPR001360">
    <property type="entry name" value="Glyco_hydro_1"/>
</dbReference>
<organism evidence="6 7">
    <name type="scientific">Turnera subulata</name>
    <dbReference type="NCBI Taxonomy" id="218843"/>
    <lineage>
        <taxon>Eukaryota</taxon>
        <taxon>Viridiplantae</taxon>
        <taxon>Streptophyta</taxon>
        <taxon>Embryophyta</taxon>
        <taxon>Tracheophyta</taxon>
        <taxon>Spermatophyta</taxon>
        <taxon>Magnoliopsida</taxon>
        <taxon>eudicotyledons</taxon>
        <taxon>Gunneridae</taxon>
        <taxon>Pentapetalae</taxon>
        <taxon>rosids</taxon>
        <taxon>fabids</taxon>
        <taxon>Malpighiales</taxon>
        <taxon>Passifloraceae</taxon>
        <taxon>Turnera</taxon>
    </lineage>
</organism>
<gene>
    <name evidence="6" type="ORF">Tsubulata_033921</name>
</gene>
<evidence type="ECO:0000256" key="1">
    <source>
        <dbReference type="ARBA" id="ARBA00010838"/>
    </source>
</evidence>
<keyword evidence="7" id="KW-1185">Reference proteome</keyword>
<dbReference type="SUPFAM" id="SSF51445">
    <property type="entry name" value="(Trans)glycosidases"/>
    <property type="match status" value="1"/>
</dbReference>
<dbReference type="Pfam" id="PF00232">
    <property type="entry name" value="Glyco_hydro_1"/>
    <property type="match status" value="1"/>
</dbReference>
<dbReference type="OrthoDB" id="65569at2759"/>
<accession>A0A9Q0GJ56</accession>
<dbReference type="FunFam" id="3.20.20.80:FF:000020">
    <property type="entry name" value="Beta-glucosidase 12"/>
    <property type="match status" value="1"/>
</dbReference>
<keyword evidence="2" id="KW-0378">Hydrolase</keyword>
<dbReference type="EMBL" id="JAKUCV010000224">
    <property type="protein sequence ID" value="KAJ4850766.1"/>
    <property type="molecule type" value="Genomic_DNA"/>
</dbReference>
<reference evidence="6" key="1">
    <citation type="submission" date="2022-02" db="EMBL/GenBank/DDBJ databases">
        <authorList>
            <person name="Henning P.M."/>
            <person name="McCubbin A.G."/>
            <person name="Shore J.S."/>
        </authorList>
    </citation>
    <scope>NUCLEOTIDE SEQUENCE</scope>
    <source>
        <strain evidence="6">F60SS</strain>
        <tissue evidence="6">Leaves</tissue>
    </source>
</reference>